<comment type="caution">
    <text evidence="1">The sequence shown here is derived from an EMBL/GenBank/DDBJ whole genome shotgun (WGS) entry which is preliminary data.</text>
</comment>
<sequence length="148" mass="16393">LLQPENAHQSSSMTVEGKFVEGMKRSIWNLFDMWADADASYFAPWSEHQALKQAFRKISRAVLCSLPLSVEEEAFGFSGLRRFSASELAYLSTSETFNVVSASRPVSDEERRTETPMRTMCCLQVSAGTVATALSRADNSTRELALAS</sequence>
<gene>
    <name evidence="1" type="ORF">THAOC_34447</name>
</gene>
<protein>
    <submittedName>
        <fullName evidence="1">Uncharacterized protein</fullName>
    </submittedName>
</protein>
<name>K0RJK4_THAOC</name>
<dbReference type="Proteomes" id="UP000266841">
    <property type="component" value="Unassembled WGS sequence"/>
</dbReference>
<evidence type="ECO:0000313" key="2">
    <source>
        <dbReference type="Proteomes" id="UP000266841"/>
    </source>
</evidence>
<evidence type="ECO:0000313" key="1">
    <source>
        <dbReference type="EMBL" id="EJK46867.1"/>
    </source>
</evidence>
<reference evidence="1 2" key="1">
    <citation type="journal article" date="2012" name="Genome Biol.">
        <title>Genome and low-iron response of an oceanic diatom adapted to chronic iron limitation.</title>
        <authorList>
            <person name="Lommer M."/>
            <person name="Specht M."/>
            <person name="Roy A.S."/>
            <person name="Kraemer L."/>
            <person name="Andreson R."/>
            <person name="Gutowska M.A."/>
            <person name="Wolf J."/>
            <person name="Bergner S.V."/>
            <person name="Schilhabel M.B."/>
            <person name="Klostermeier U.C."/>
            <person name="Beiko R.G."/>
            <person name="Rosenstiel P."/>
            <person name="Hippler M."/>
            <person name="Laroche J."/>
        </authorList>
    </citation>
    <scope>NUCLEOTIDE SEQUENCE [LARGE SCALE GENOMIC DNA]</scope>
    <source>
        <strain evidence="1 2">CCMP1005</strain>
    </source>
</reference>
<accession>K0RJK4</accession>
<feature type="non-terminal residue" evidence="1">
    <location>
        <position position="1"/>
    </location>
</feature>
<dbReference type="AlphaFoldDB" id="K0RJK4"/>
<keyword evidence="2" id="KW-1185">Reference proteome</keyword>
<proteinExistence type="predicted"/>
<organism evidence="1 2">
    <name type="scientific">Thalassiosira oceanica</name>
    <name type="common">Marine diatom</name>
    <dbReference type="NCBI Taxonomy" id="159749"/>
    <lineage>
        <taxon>Eukaryota</taxon>
        <taxon>Sar</taxon>
        <taxon>Stramenopiles</taxon>
        <taxon>Ochrophyta</taxon>
        <taxon>Bacillariophyta</taxon>
        <taxon>Coscinodiscophyceae</taxon>
        <taxon>Thalassiosirophycidae</taxon>
        <taxon>Thalassiosirales</taxon>
        <taxon>Thalassiosiraceae</taxon>
        <taxon>Thalassiosira</taxon>
    </lineage>
</organism>
<dbReference type="EMBL" id="AGNL01047490">
    <property type="protein sequence ID" value="EJK46867.1"/>
    <property type="molecule type" value="Genomic_DNA"/>
</dbReference>